<gene>
    <name evidence="7" type="ORF">JAY77_22840</name>
</gene>
<dbReference type="InterPro" id="IPR013249">
    <property type="entry name" value="RNA_pol_sigma70_r4_t2"/>
</dbReference>
<comment type="caution">
    <text evidence="7">The sequence shown here is derived from an EMBL/GenBank/DDBJ whole genome shotgun (WGS) entry which is preliminary data.</text>
</comment>
<proteinExistence type="inferred from homology"/>
<dbReference type="Pfam" id="PF22029">
    <property type="entry name" value="PhyR_sigma2"/>
    <property type="match status" value="1"/>
</dbReference>
<dbReference type="InterPro" id="IPR036388">
    <property type="entry name" value="WH-like_DNA-bd_sf"/>
</dbReference>
<protein>
    <submittedName>
        <fullName evidence="7">Sigma-70 family RNA polymerase sigma factor</fullName>
    </submittedName>
</protein>
<sequence length="170" mass="19987">MVDNFSKLLIENIPHLRRYARSLTRDQHQSEDLVQDCLDRALSRMSQWQSDTNLRAWLFTIMHNLHVSGLRGRRHSSTWESLDQSETADQRQSGQEGMIQMRDLEHALHRLSDEQREILMLVCVEGMRYEEVAQVLNIATGTVMSRLHRAREALRQILKGEEPTKLRRIK</sequence>
<dbReference type="InterPro" id="IPR039425">
    <property type="entry name" value="RNA_pol_sigma-70-like"/>
</dbReference>
<dbReference type="Gene3D" id="1.10.10.10">
    <property type="entry name" value="Winged helix-like DNA-binding domain superfamily/Winged helix DNA-binding domain"/>
    <property type="match status" value="1"/>
</dbReference>
<dbReference type="EMBL" id="JAEPCR010000177">
    <property type="protein sequence ID" value="MCG7980970.1"/>
    <property type="molecule type" value="Genomic_DNA"/>
</dbReference>
<evidence type="ECO:0000313" key="7">
    <source>
        <dbReference type="EMBL" id="MCG7980970.1"/>
    </source>
</evidence>
<keyword evidence="2" id="KW-0805">Transcription regulation</keyword>
<reference evidence="7" key="1">
    <citation type="journal article" date="2021" name="Proc. Natl. Acad. Sci. U.S.A.">
        <title>Global biogeography of chemosynthetic symbionts reveals both localized and globally distributed symbiont groups. .</title>
        <authorList>
            <person name="Osvatic J.T."/>
            <person name="Wilkins L.G.E."/>
            <person name="Leibrecht L."/>
            <person name="Leray M."/>
            <person name="Zauner S."/>
            <person name="Polzin J."/>
            <person name="Camacho Y."/>
            <person name="Gros O."/>
            <person name="van Gils J.A."/>
            <person name="Eisen J.A."/>
            <person name="Petersen J.M."/>
            <person name="Yuen B."/>
        </authorList>
    </citation>
    <scope>NUCLEOTIDE SEQUENCE</scope>
    <source>
        <strain evidence="7">MAGclacostrist055</strain>
    </source>
</reference>
<dbReference type="Gene3D" id="1.10.1740.10">
    <property type="match status" value="1"/>
</dbReference>
<evidence type="ECO:0000256" key="1">
    <source>
        <dbReference type="ARBA" id="ARBA00010641"/>
    </source>
</evidence>
<dbReference type="InterPro" id="IPR013324">
    <property type="entry name" value="RNA_pol_sigma_r3/r4-like"/>
</dbReference>
<dbReference type="NCBIfam" id="TIGR02937">
    <property type="entry name" value="sigma70-ECF"/>
    <property type="match status" value="1"/>
</dbReference>
<dbReference type="InterPro" id="IPR014284">
    <property type="entry name" value="RNA_pol_sigma-70_dom"/>
</dbReference>
<dbReference type="SUPFAM" id="SSF88946">
    <property type="entry name" value="Sigma2 domain of RNA polymerase sigma factors"/>
    <property type="match status" value="1"/>
</dbReference>
<keyword evidence="4" id="KW-0804">Transcription</keyword>
<dbReference type="CDD" id="cd06171">
    <property type="entry name" value="Sigma70_r4"/>
    <property type="match status" value="1"/>
</dbReference>
<dbReference type="AlphaFoldDB" id="A0A9E4NPH2"/>
<dbReference type="GO" id="GO:0003677">
    <property type="term" value="F:DNA binding"/>
    <property type="evidence" value="ECO:0007669"/>
    <property type="project" value="InterPro"/>
</dbReference>
<dbReference type="Pfam" id="PF08281">
    <property type="entry name" value="Sigma70_r4_2"/>
    <property type="match status" value="1"/>
</dbReference>
<organism evidence="7 8">
    <name type="scientific">Candidatus Thiodiazotropha taylori</name>
    <dbReference type="NCBI Taxonomy" id="2792791"/>
    <lineage>
        <taxon>Bacteria</taxon>
        <taxon>Pseudomonadati</taxon>
        <taxon>Pseudomonadota</taxon>
        <taxon>Gammaproteobacteria</taxon>
        <taxon>Chromatiales</taxon>
        <taxon>Sedimenticolaceae</taxon>
        <taxon>Candidatus Thiodiazotropha</taxon>
    </lineage>
</organism>
<dbReference type="SUPFAM" id="SSF88659">
    <property type="entry name" value="Sigma3 and sigma4 domains of RNA polymerase sigma factors"/>
    <property type="match status" value="1"/>
</dbReference>
<dbReference type="InterPro" id="IPR053866">
    <property type="entry name" value="PhyR_sigma2"/>
</dbReference>
<comment type="similarity">
    <text evidence="1">Belongs to the sigma-70 factor family. ECF subfamily.</text>
</comment>
<feature type="domain" description="PhyR sigma2" evidence="6">
    <location>
        <begin position="11"/>
        <end position="63"/>
    </location>
</feature>
<evidence type="ECO:0000259" key="5">
    <source>
        <dbReference type="Pfam" id="PF08281"/>
    </source>
</evidence>
<evidence type="ECO:0000256" key="2">
    <source>
        <dbReference type="ARBA" id="ARBA00023015"/>
    </source>
</evidence>
<dbReference type="GO" id="GO:0016987">
    <property type="term" value="F:sigma factor activity"/>
    <property type="evidence" value="ECO:0007669"/>
    <property type="project" value="UniProtKB-KW"/>
</dbReference>
<dbReference type="PANTHER" id="PTHR43133:SF25">
    <property type="entry name" value="RNA POLYMERASE SIGMA FACTOR RFAY-RELATED"/>
    <property type="match status" value="1"/>
</dbReference>
<dbReference type="GO" id="GO:0006352">
    <property type="term" value="P:DNA-templated transcription initiation"/>
    <property type="evidence" value="ECO:0007669"/>
    <property type="project" value="InterPro"/>
</dbReference>
<dbReference type="InterPro" id="IPR013325">
    <property type="entry name" value="RNA_pol_sigma_r2"/>
</dbReference>
<name>A0A9E4NPH2_9GAMM</name>
<evidence type="ECO:0000256" key="3">
    <source>
        <dbReference type="ARBA" id="ARBA00023082"/>
    </source>
</evidence>
<evidence type="ECO:0000259" key="6">
    <source>
        <dbReference type="Pfam" id="PF22029"/>
    </source>
</evidence>
<accession>A0A9E4NPH2</accession>
<evidence type="ECO:0000313" key="8">
    <source>
        <dbReference type="Proteomes" id="UP000886674"/>
    </source>
</evidence>
<dbReference type="PANTHER" id="PTHR43133">
    <property type="entry name" value="RNA POLYMERASE ECF-TYPE SIGMA FACTO"/>
    <property type="match status" value="1"/>
</dbReference>
<evidence type="ECO:0000256" key="4">
    <source>
        <dbReference type="ARBA" id="ARBA00023163"/>
    </source>
</evidence>
<dbReference type="Proteomes" id="UP000886674">
    <property type="component" value="Unassembled WGS sequence"/>
</dbReference>
<keyword evidence="3" id="KW-0731">Sigma factor</keyword>
<feature type="domain" description="RNA polymerase sigma factor 70 region 4 type 2" evidence="5">
    <location>
        <begin position="102"/>
        <end position="154"/>
    </location>
</feature>